<dbReference type="Proteomes" id="UP000315010">
    <property type="component" value="Unassembled WGS sequence"/>
</dbReference>
<comment type="caution">
    <text evidence="2">The sequence shown here is derived from an EMBL/GenBank/DDBJ whole genome shotgun (WGS) entry which is preliminary data.</text>
</comment>
<name>A0A5C5Z9I1_9BACT</name>
<proteinExistence type="predicted"/>
<dbReference type="EMBL" id="SJPJ01000001">
    <property type="protein sequence ID" value="TWT83865.1"/>
    <property type="molecule type" value="Genomic_DNA"/>
</dbReference>
<evidence type="ECO:0000259" key="1">
    <source>
        <dbReference type="Pfam" id="PF13579"/>
    </source>
</evidence>
<evidence type="ECO:0000313" key="3">
    <source>
        <dbReference type="Proteomes" id="UP000315010"/>
    </source>
</evidence>
<keyword evidence="3" id="KW-1185">Reference proteome</keyword>
<dbReference type="InterPro" id="IPR028098">
    <property type="entry name" value="Glyco_trans_4-like_N"/>
</dbReference>
<dbReference type="GO" id="GO:0016757">
    <property type="term" value="F:glycosyltransferase activity"/>
    <property type="evidence" value="ECO:0007669"/>
    <property type="project" value="UniProtKB-ARBA"/>
</dbReference>
<organism evidence="2 3">
    <name type="scientific">Novipirellula herctigrandis</name>
    <dbReference type="NCBI Taxonomy" id="2527986"/>
    <lineage>
        <taxon>Bacteria</taxon>
        <taxon>Pseudomonadati</taxon>
        <taxon>Planctomycetota</taxon>
        <taxon>Planctomycetia</taxon>
        <taxon>Pirellulales</taxon>
        <taxon>Pirellulaceae</taxon>
        <taxon>Novipirellula</taxon>
    </lineage>
</organism>
<sequence length="408" mass="46360">MTEWCRHLAPMGWDIKVLCRHYGYTASQSNLSSEVSSGVDVQYLGPRRKQAISDEAARQSVLKSFIRKFSLSFAGKICVPDVLIWKQHQIASRALEIANAFSPDVILSSSPHHSIHWLGRFLSSRLGKPWVADFRDPYTIDKRFCPQSRFSVTRPLHRSFENRIYKNAALITHAIPIHGRWARYRWAGQRSKIKIVTNGIPDFLLANKSTRQNANTIMICSPSRLSPLMVSYLAMIAEARRGECRLEYQIFDNEPTDICSLQAISGNAFVFRGRCSHKETLRTIADADVLIGFLSDERRLGLGLSSKLFEFVASGKPIINVNSTRSDRLFLKSVPWAIELSDPDFASFSCAIGKCIEERPRPSETWLVGFQSEYSRSNQVKKIDFFLRNLFPRHNGGDQEKTRALDAI</sequence>
<dbReference type="SUPFAM" id="SSF53756">
    <property type="entry name" value="UDP-Glycosyltransferase/glycogen phosphorylase"/>
    <property type="match status" value="1"/>
</dbReference>
<feature type="domain" description="Glycosyltransferase subfamily 4-like N-terminal" evidence="1">
    <location>
        <begin position="2"/>
        <end position="199"/>
    </location>
</feature>
<accession>A0A5C5Z9I1</accession>
<evidence type="ECO:0000313" key="2">
    <source>
        <dbReference type="EMBL" id="TWT83865.1"/>
    </source>
</evidence>
<dbReference type="Gene3D" id="3.40.50.2000">
    <property type="entry name" value="Glycogen Phosphorylase B"/>
    <property type="match status" value="2"/>
</dbReference>
<gene>
    <name evidence="2" type="ORF">CA13_53380</name>
</gene>
<dbReference type="Pfam" id="PF13579">
    <property type="entry name" value="Glyco_trans_4_4"/>
    <property type="match status" value="1"/>
</dbReference>
<protein>
    <recommendedName>
        <fullName evidence="1">Glycosyltransferase subfamily 4-like N-terminal domain-containing protein</fullName>
    </recommendedName>
</protein>
<dbReference type="AlphaFoldDB" id="A0A5C5Z9I1"/>
<reference evidence="2 3" key="1">
    <citation type="submission" date="2019-02" db="EMBL/GenBank/DDBJ databases">
        <title>Deep-cultivation of Planctomycetes and their phenomic and genomic characterization uncovers novel biology.</title>
        <authorList>
            <person name="Wiegand S."/>
            <person name="Jogler M."/>
            <person name="Boedeker C."/>
            <person name="Pinto D."/>
            <person name="Vollmers J."/>
            <person name="Rivas-Marin E."/>
            <person name="Kohn T."/>
            <person name="Peeters S.H."/>
            <person name="Heuer A."/>
            <person name="Rast P."/>
            <person name="Oberbeckmann S."/>
            <person name="Bunk B."/>
            <person name="Jeske O."/>
            <person name="Meyerdierks A."/>
            <person name="Storesund J.E."/>
            <person name="Kallscheuer N."/>
            <person name="Luecker S."/>
            <person name="Lage O.M."/>
            <person name="Pohl T."/>
            <person name="Merkel B.J."/>
            <person name="Hornburger P."/>
            <person name="Mueller R.-W."/>
            <person name="Bruemmer F."/>
            <person name="Labrenz M."/>
            <person name="Spormann A.M."/>
            <person name="Op Den Camp H."/>
            <person name="Overmann J."/>
            <person name="Amann R."/>
            <person name="Jetten M.S.M."/>
            <person name="Mascher T."/>
            <person name="Medema M.H."/>
            <person name="Devos D.P."/>
            <person name="Kaster A.-K."/>
            <person name="Ovreas L."/>
            <person name="Rohde M."/>
            <person name="Galperin M.Y."/>
            <person name="Jogler C."/>
        </authorList>
    </citation>
    <scope>NUCLEOTIDE SEQUENCE [LARGE SCALE GENOMIC DNA]</scope>
    <source>
        <strain evidence="2 3">CA13</strain>
    </source>
</reference>